<dbReference type="GO" id="GO:0016491">
    <property type="term" value="F:oxidoreductase activity"/>
    <property type="evidence" value="ECO:0007669"/>
    <property type="project" value="InterPro"/>
</dbReference>
<name>A0A2T1HLN6_9HYPH</name>
<reference evidence="3" key="1">
    <citation type="submission" date="2018-03" db="EMBL/GenBank/DDBJ databases">
        <authorList>
            <person name="Sun L."/>
            <person name="Liu H."/>
            <person name="Chen W."/>
            <person name="Huang K."/>
            <person name="Liu W."/>
            <person name="Gao X."/>
        </authorList>
    </citation>
    <scope>NUCLEOTIDE SEQUENCE [LARGE SCALE GENOMIC DNA]</scope>
    <source>
        <strain evidence="3">SH9</strain>
    </source>
</reference>
<dbReference type="RefSeq" id="WP_106340707.1">
    <property type="nucleotide sequence ID" value="NZ_PVZS01000055.1"/>
</dbReference>
<protein>
    <submittedName>
        <fullName evidence="2">Disulfide bond formation protein DsbA</fullName>
    </submittedName>
</protein>
<keyword evidence="3" id="KW-1185">Reference proteome</keyword>
<evidence type="ECO:0000313" key="2">
    <source>
        <dbReference type="EMBL" id="PSC02489.1"/>
    </source>
</evidence>
<accession>A0A2T1HLN6</accession>
<feature type="domain" description="Thioredoxin" evidence="1">
    <location>
        <begin position="5"/>
        <end position="170"/>
    </location>
</feature>
<gene>
    <name evidence="2" type="ORF">SLNSH_23780</name>
</gene>
<dbReference type="PROSITE" id="PS51352">
    <property type="entry name" value="THIOREDOXIN_2"/>
    <property type="match status" value="1"/>
</dbReference>
<dbReference type="SUPFAM" id="SSF52833">
    <property type="entry name" value="Thioredoxin-like"/>
    <property type="match status" value="1"/>
</dbReference>
<dbReference type="PANTHER" id="PTHR35272">
    <property type="entry name" value="THIOL:DISULFIDE INTERCHANGE PROTEIN DSBC-RELATED"/>
    <property type="match status" value="1"/>
</dbReference>
<evidence type="ECO:0000259" key="1">
    <source>
        <dbReference type="PROSITE" id="PS51352"/>
    </source>
</evidence>
<dbReference type="PANTHER" id="PTHR35272:SF3">
    <property type="entry name" value="THIOL:DISULFIDE INTERCHANGE PROTEIN DSBC"/>
    <property type="match status" value="1"/>
</dbReference>
<dbReference type="InterPro" id="IPR013766">
    <property type="entry name" value="Thioredoxin_domain"/>
</dbReference>
<dbReference type="Proteomes" id="UP000239772">
    <property type="component" value="Unassembled WGS sequence"/>
</dbReference>
<evidence type="ECO:0000313" key="3">
    <source>
        <dbReference type="Proteomes" id="UP000239772"/>
    </source>
</evidence>
<dbReference type="EMBL" id="PVZS01000055">
    <property type="protein sequence ID" value="PSC02489.1"/>
    <property type="molecule type" value="Genomic_DNA"/>
</dbReference>
<comment type="caution">
    <text evidence="2">The sequence shown here is derived from an EMBL/GenBank/DDBJ whole genome shotgun (WGS) entry which is preliminary data.</text>
</comment>
<dbReference type="InterPro" id="IPR001853">
    <property type="entry name" value="DSBA-like_thioredoxin_dom"/>
</dbReference>
<sequence>MTRRELLAVLAAAVALTTSKGKAQEAWYALKGDDGRPVENTRIPVEIAVEAESLPGAVRVGGAAADATVIEFFDYNCPYCRKAAPDFEAMLRRNRELRLILVHNPVLSPQSKEAAKVALAVRQARGDQVAYELHRRLFQLKGKVDGQRALAAAGELGLDTAQTAAAAASDAIRDQLNGQMKLAASMGFSATPSFLVAGAGVLGYPGPKAMAGIVSSVRRCGEIAC</sequence>
<proteinExistence type="predicted"/>
<dbReference type="Gene3D" id="3.40.30.10">
    <property type="entry name" value="Glutaredoxin"/>
    <property type="match status" value="1"/>
</dbReference>
<dbReference type="Pfam" id="PF01323">
    <property type="entry name" value="DSBA"/>
    <property type="match status" value="1"/>
</dbReference>
<dbReference type="AlphaFoldDB" id="A0A2T1HLN6"/>
<dbReference type="OrthoDB" id="9780147at2"/>
<dbReference type="InterPro" id="IPR051470">
    <property type="entry name" value="Thiol:disulfide_interchange"/>
</dbReference>
<dbReference type="InterPro" id="IPR036249">
    <property type="entry name" value="Thioredoxin-like_sf"/>
</dbReference>
<organism evidence="2 3">
    <name type="scientific">Alsobacter soli</name>
    <dbReference type="NCBI Taxonomy" id="2109933"/>
    <lineage>
        <taxon>Bacteria</taxon>
        <taxon>Pseudomonadati</taxon>
        <taxon>Pseudomonadota</taxon>
        <taxon>Alphaproteobacteria</taxon>
        <taxon>Hyphomicrobiales</taxon>
        <taxon>Alsobacteraceae</taxon>
        <taxon>Alsobacter</taxon>
    </lineage>
</organism>